<comment type="caution">
    <text evidence="1">The sequence shown here is derived from an EMBL/GenBank/DDBJ whole genome shotgun (WGS) entry which is preliminary data.</text>
</comment>
<organism evidence="1 2">
    <name type="scientific">Aeromonas rivipollensis</name>
    <dbReference type="NCBI Taxonomy" id="948519"/>
    <lineage>
        <taxon>Bacteria</taxon>
        <taxon>Pseudomonadati</taxon>
        <taxon>Pseudomonadota</taxon>
        <taxon>Gammaproteobacteria</taxon>
        <taxon>Aeromonadales</taxon>
        <taxon>Aeromonadaceae</taxon>
        <taxon>Aeromonas</taxon>
    </lineage>
</organism>
<sequence length="305" mass="35074">MNFLERINIYKSTLKPLINSSEGRTYQFLSMEPNLNYAGEIKKDDFYLVLNIYTYGILERSHLASITSLARIIKWLESTQQHMSDSNLLGFSASLRGFLEASADSFDLMMYLPETIRKNLKLIFIQLSQPSLLDGYLISFEKIENLLIHYSHARKVGKKEPIPSSHINKTNADYINQIEKFGADKSYELYAKLCELTHPASPSVMCFIDETEKTMTLNFSKDQTLINEISNKYDGTLIKLMEYSINSSLITLSYLNKINPEWPTLPINVLENIGKLKNNLDEFDLFVNDFNEGFVDINKLLNELS</sequence>
<dbReference type="RefSeq" id="WP_163147208.1">
    <property type="nucleotide sequence ID" value="NZ_JAAIKZ010000002.1"/>
</dbReference>
<evidence type="ECO:0000313" key="1">
    <source>
        <dbReference type="EMBL" id="NEX73529.1"/>
    </source>
</evidence>
<name>A0AAW9Y6Y0_9GAMM</name>
<dbReference type="EMBL" id="JAAIKZ010000002">
    <property type="protein sequence ID" value="NEX73529.1"/>
    <property type="molecule type" value="Genomic_DNA"/>
</dbReference>
<gene>
    <name evidence="1" type="ORF">G4911_01890</name>
</gene>
<evidence type="ECO:0000313" key="2">
    <source>
        <dbReference type="Proteomes" id="UP000480681"/>
    </source>
</evidence>
<protein>
    <submittedName>
        <fullName evidence="1">Uncharacterized protein</fullName>
    </submittedName>
</protein>
<dbReference type="AlphaFoldDB" id="A0AAW9Y6Y0"/>
<accession>A0AAW9Y6Y0</accession>
<dbReference type="Proteomes" id="UP000480681">
    <property type="component" value="Unassembled WGS sequence"/>
</dbReference>
<reference evidence="1 2" key="1">
    <citation type="submission" date="2020-02" db="EMBL/GenBank/DDBJ databases">
        <title>Genome sequencing of Aeromonas rivipollensis.</title>
        <authorList>
            <person name="Fono-Tamo Ubani E.K."/>
            <person name="Lekota K.E."/>
        </authorList>
    </citation>
    <scope>NUCLEOTIDE SEQUENCE [LARGE SCALE GENOMIC DNA]</scope>
    <source>
        <strain evidence="1 2">G87</strain>
    </source>
</reference>
<proteinExistence type="predicted"/>